<dbReference type="STRING" id="1524460.IX84_19860"/>
<feature type="compositionally biased region" description="Basic and acidic residues" evidence="3">
    <location>
        <begin position="796"/>
        <end position="805"/>
    </location>
</feature>
<dbReference type="CDD" id="cd15482">
    <property type="entry name" value="Sialidase_non-viral"/>
    <property type="match status" value="2"/>
</dbReference>
<feature type="region of interest" description="Disordered" evidence="3">
    <location>
        <begin position="786"/>
        <end position="815"/>
    </location>
</feature>
<dbReference type="GO" id="GO:0010411">
    <property type="term" value="P:xyloglucan metabolic process"/>
    <property type="evidence" value="ECO:0007669"/>
    <property type="project" value="TreeGrafter"/>
</dbReference>
<evidence type="ECO:0000256" key="2">
    <source>
        <dbReference type="SAM" id="Coils"/>
    </source>
</evidence>
<dbReference type="InterPro" id="IPR052025">
    <property type="entry name" value="Xyloglucanase_GH74"/>
</dbReference>
<dbReference type="EMBL" id="JPOS01000075">
    <property type="protein sequence ID" value="KGE86731.1"/>
    <property type="molecule type" value="Genomic_DNA"/>
</dbReference>
<organism evidence="5 6">
    <name type="scientific">Phaeodactylibacter xiamenensis</name>
    <dbReference type="NCBI Taxonomy" id="1524460"/>
    <lineage>
        <taxon>Bacteria</taxon>
        <taxon>Pseudomonadati</taxon>
        <taxon>Bacteroidota</taxon>
        <taxon>Saprospiria</taxon>
        <taxon>Saprospirales</taxon>
        <taxon>Haliscomenobacteraceae</taxon>
        <taxon>Phaeodactylibacter</taxon>
    </lineage>
</organism>
<dbReference type="SUPFAM" id="SSF50939">
    <property type="entry name" value="Sialidases"/>
    <property type="match status" value="1"/>
</dbReference>
<dbReference type="AlphaFoldDB" id="A0A098S3W3"/>
<evidence type="ECO:0000313" key="5">
    <source>
        <dbReference type="EMBL" id="KGE86731.1"/>
    </source>
</evidence>
<evidence type="ECO:0000256" key="3">
    <source>
        <dbReference type="SAM" id="MobiDB-lite"/>
    </source>
</evidence>
<keyword evidence="2" id="KW-0175">Coiled coil</keyword>
<dbReference type="InterPro" id="IPR015943">
    <property type="entry name" value="WD40/YVTN_repeat-like_dom_sf"/>
</dbReference>
<accession>A0A098S3W3</accession>
<evidence type="ECO:0000259" key="4">
    <source>
        <dbReference type="Pfam" id="PF15902"/>
    </source>
</evidence>
<dbReference type="Pfam" id="PF15902">
    <property type="entry name" value="Sortilin-Vps10"/>
    <property type="match status" value="1"/>
</dbReference>
<name>A0A098S3W3_9BACT</name>
<evidence type="ECO:0000313" key="6">
    <source>
        <dbReference type="Proteomes" id="UP000029736"/>
    </source>
</evidence>
<evidence type="ECO:0000256" key="1">
    <source>
        <dbReference type="ARBA" id="ARBA00022737"/>
    </source>
</evidence>
<keyword evidence="6" id="KW-1185">Reference proteome</keyword>
<gene>
    <name evidence="5" type="ORF">IX84_19860</name>
</gene>
<feature type="domain" description="Sortilin N-terminal" evidence="4">
    <location>
        <begin position="125"/>
        <end position="246"/>
    </location>
</feature>
<reference evidence="5 6" key="1">
    <citation type="journal article" date="2014" name="Int. J. Syst. Evol. Microbiol.">
        <title>Phaeodactylibacter xiamenensis gen. nov., sp. nov., a member of the family Saprospiraceae isolated from the marine alga Phaeodactylum tricornutum.</title>
        <authorList>
            <person name="Chen Z.Jr."/>
            <person name="Lei X."/>
            <person name="Lai Q."/>
            <person name="Li Y."/>
            <person name="Zhang B."/>
            <person name="Zhang J."/>
            <person name="Zhang H."/>
            <person name="Yang L."/>
            <person name="Zheng W."/>
            <person name="Tian Y."/>
            <person name="Yu Z."/>
            <person name="Xu H.Jr."/>
            <person name="Zheng T."/>
        </authorList>
    </citation>
    <scope>NUCLEOTIDE SEQUENCE [LARGE SCALE GENOMIC DNA]</scope>
    <source>
        <strain evidence="5 6">KD52</strain>
    </source>
</reference>
<dbReference type="Gene3D" id="2.130.10.10">
    <property type="entry name" value="YVTN repeat-like/Quinoprotein amine dehydrogenase"/>
    <property type="match status" value="4"/>
</dbReference>
<protein>
    <recommendedName>
        <fullName evidence="4">Sortilin N-terminal domain-containing protein</fullName>
    </recommendedName>
</protein>
<comment type="caution">
    <text evidence="5">The sequence shown here is derived from an EMBL/GenBank/DDBJ whole genome shotgun (WGS) entry which is preliminary data.</text>
</comment>
<dbReference type="InterPro" id="IPR031778">
    <property type="entry name" value="Sortilin_N"/>
</dbReference>
<dbReference type="InterPro" id="IPR036278">
    <property type="entry name" value="Sialidase_sf"/>
</dbReference>
<keyword evidence="1" id="KW-0677">Repeat</keyword>
<feature type="coiled-coil region" evidence="2">
    <location>
        <begin position="924"/>
        <end position="976"/>
    </location>
</feature>
<dbReference type="PANTHER" id="PTHR43739:SF5">
    <property type="entry name" value="EXO-ALPHA-SIALIDASE"/>
    <property type="match status" value="1"/>
</dbReference>
<sequence length="1058" mass="118164">MQMIQKLSWLLVFSLSVLSFPLVGQNIDLDHFEALAPRSIGPAGMSGRVTTIDVVNAQPNRIYIGTASGGVWYSGSGGIKWEPVFEDAPLQSIGALAINQNNPDEIWVGTGEGNPRNSHNSGAGIFKSIDGGKNWKRMGLEHTRTIHRIIIHRDNPEVVYAAALGSAWGPNPERGVFRTEDGGETWEKVLFVNDYTGCADLVVDPSNPNKLIAAMWEFGRKPWFFNSGGEGSGLYVSFDGGDSWEERTSEDGLPKGDLGRMGLAIAPSKPSIVYALIEAKKNGFYKSTDGGFKWKLVSTEDIGNRPFYYADIFADPQNENRIFNLWSYLSKSEDGGKTFELFGRGTHPDHHAFWVHPDNPAYMIEGNDGGLNISHDGGDTWRFVQTLPLAQFYHISVDMDIPYNIAGGMQDNGSWVGPSSVWEYGGIQNTDWQEVYFGDGFDVVFRPDNNRYVYAMSQGGNVSYIDRETGKSRFVKPVHPEGEELRFNWNAAIAQNPFHDCGIYFGSQYVHKSMDCGLTWAIISPDLTTNDSTRQRQFESGGLTIDDTRAENFTTILAIAPSPVDEDVIWVGTDDGHLQLTRDGGKSWTELSSRLPGARPGSWIPYIEVSQSNAGEAFVIVNDYRRNDWRPMAYHTTDFGATFERIADEDQVEGHALSIVQDPDAPNLLWLGTDYGLYFSLNGGGDWQQWDQGFPATPVRDLKIHPRDKDLIIGTFGRSAWVLDDTRPMQEVASTEGGVLQDTFRTFPVPDAYLANYKSYEGSHFPADGEFSGKNRSPYARITVWQKPAEEEAEEEKEKTDKQEAEADTQEQGRKLGKKAQIVVLNMAGDTIRRFSEKLKPGMNRFTWDLRTEGVRFPSRRAAKPDSDPPRGHQVLPGEYKLVISSGDFADSTKVEVHADPRLDVDLADLGAEHAAYEVFYEMVEEAEEAFTRLQEAQKTIKRVNEALVHAPDSTLKAIKEQGKVLRDSITQLEELYMLPEDFKGIRRSTGLLNSTLYGVYSYLEGVQGALSPMGRMKLDQAKAQVREVTGRIDRFFVSDFAAYRKTVEAVPFSLFKE</sequence>
<dbReference type="PANTHER" id="PTHR43739">
    <property type="entry name" value="XYLOGLUCANASE (EUROFUNG)"/>
    <property type="match status" value="1"/>
</dbReference>
<proteinExistence type="predicted"/>
<dbReference type="Proteomes" id="UP000029736">
    <property type="component" value="Unassembled WGS sequence"/>
</dbReference>
<dbReference type="SUPFAM" id="SSF110296">
    <property type="entry name" value="Oligoxyloglucan reducing end-specific cellobiohydrolase"/>
    <property type="match status" value="1"/>
</dbReference>